<proteinExistence type="predicted"/>
<dbReference type="InterPro" id="IPR050109">
    <property type="entry name" value="HTH-type_TetR-like_transc_reg"/>
</dbReference>
<dbReference type="InterPro" id="IPR001647">
    <property type="entry name" value="HTH_TetR"/>
</dbReference>
<gene>
    <name evidence="7" type="ORF">ACFFLM_00260</name>
</gene>
<reference evidence="7 8" key="1">
    <citation type="submission" date="2024-09" db="EMBL/GenBank/DDBJ databases">
        <authorList>
            <person name="Sun Q."/>
            <person name="Mori K."/>
        </authorList>
    </citation>
    <scope>NUCLEOTIDE SEQUENCE [LARGE SCALE GENOMIC DNA]</scope>
    <source>
        <strain evidence="7 8">JCM 13503</strain>
    </source>
</reference>
<organism evidence="7 8">
    <name type="scientific">Deinococcus oregonensis</name>
    <dbReference type="NCBI Taxonomy" id="1805970"/>
    <lineage>
        <taxon>Bacteria</taxon>
        <taxon>Thermotogati</taxon>
        <taxon>Deinococcota</taxon>
        <taxon>Deinococci</taxon>
        <taxon>Deinococcales</taxon>
        <taxon>Deinococcaceae</taxon>
        <taxon>Deinococcus</taxon>
    </lineage>
</organism>
<evidence type="ECO:0000256" key="5">
    <source>
        <dbReference type="SAM" id="MobiDB-lite"/>
    </source>
</evidence>
<feature type="DNA-binding region" description="H-T-H motif" evidence="4">
    <location>
        <begin position="51"/>
        <end position="70"/>
    </location>
</feature>
<dbReference type="Gene3D" id="1.10.10.60">
    <property type="entry name" value="Homeodomain-like"/>
    <property type="match status" value="1"/>
</dbReference>
<dbReference type="Gene3D" id="1.10.357.10">
    <property type="entry name" value="Tetracycline Repressor, domain 2"/>
    <property type="match status" value="1"/>
</dbReference>
<feature type="region of interest" description="Disordered" evidence="5">
    <location>
        <begin position="1"/>
        <end position="25"/>
    </location>
</feature>
<dbReference type="PROSITE" id="PS50977">
    <property type="entry name" value="HTH_TETR_2"/>
    <property type="match status" value="1"/>
</dbReference>
<keyword evidence="3" id="KW-0804">Transcription</keyword>
<evidence type="ECO:0000256" key="4">
    <source>
        <dbReference type="PROSITE-ProRule" id="PRU00335"/>
    </source>
</evidence>
<feature type="compositionally biased region" description="Basic residues" evidence="5">
    <location>
        <begin position="11"/>
        <end position="20"/>
    </location>
</feature>
<dbReference type="EMBL" id="JBHLYR010000002">
    <property type="protein sequence ID" value="MFB9990429.1"/>
    <property type="molecule type" value="Genomic_DNA"/>
</dbReference>
<comment type="caution">
    <text evidence="7">The sequence shown here is derived from an EMBL/GenBank/DDBJ whole genome shotgun (WGS) entry which is preliminary data.</text>
</comment>
<evidence type="ECO:0000313" key="8">
    <source>
        <dbReference type="Proteomes" id="UP001589733"/>
    </source>
</evidence>
<evidence type="ECO:0000259" key="6">
    <source>
        <dbReference type="PROSITE" id="PS50977"/>
    </source>
</evidence>
<evidence type="ECO:0000256" key="2">
    <source>
        <dbReference type="ARBA" id="ARBA00023125"/>
    </source>
</evidence>
<protein>
    <submittedName>
        <fullName evidence="7">TetR/AcrR family transcriptional regulator</fullName>
    </submittedName>
</protein>
<dbReference type="PANTHER" id="PTHR30055:SF234">
    <property type="entry name" value="HTH-TYPE TRANSCRIPTIONAL REGULATOR BETI"/>
    <property type="match status" value="1"/>
</dbReference>
<keyword evidence="8" id="KW-1185">Reference proteome</keyword>
<dbReference type="RefSeq" id="WP_380004326.1">
    <property type="nucleotide sequence ID" value="NZ_JBHLYR010000002.1"/>
</dbReference>
<dbReference type="InterPro" id="IPR036271">
    <property type="entry name" value="Tet_transcr_reg_TetR-rel_C_sf"/>
</dbReference>
<dbReference type="Pfam" id="PF00440">
    <property type="entry name" value="TetR_N"/>
    <property type="match status" value="1"/>
</dbReference>
<dbReference type="SUPFAM" id="SSF48498">
    <property type="entry name" value="Tetracyclin repressor-like, C-terminal domain"/>
    <property type="match status" value="1"/>
</dbReference>
<name>A0ABV6ASF4_9DEIO</name>
<evidence type="ECO:0000313" key="7">
    <source>
        <dbReference type="EMBL" id="MFB9990429.1"/>
    </source>
</evidence>
<accession>A0ABV6ASF4</accession>
<dbReference type="InterPro" id="IPR009057">
    <property type="entry name" value="Homeodomain-like_sf"/>
</dbReference>
<dbReference type="SUPFAM" id="SSF46689">
    <property type="entry name" value="Homeodomain-like"/>
    <property type="match status" value="1"/>
</dbReference>
<evidence type="ECO:0000256" key="1">
    <source>
        <dbReference type="ARBA" id="ARBA00023015"/>
    </source>
</evidence>
<dbReference type="PANTHER" id="PTHR30055">
    <property type="entry name" value="HTH-TYPE TRANSCRIPTIONAL REGULATOR RUTR"/>
    <property type="match status" value="1"/>
</dbReference>
<evidence type="ECO:0000256" key="3">
    <source>
        <dbReference type="ARBA" id="ARBA00023163"/>
    </source>
</evidence>
<keyword evidence="2 4" id="KW-0238">DNA-binding</keyword>
<sequence length="225" mass="24789">MTSPPPLTTKTKLKSARKPGRQSAEVADQTKLQIIRAALAVFARSGFEAASLRDIAADAASTHSLIRHHFGSKEGVWQAVVNHAVSQYTQSLRIHLEPPSDTQSSDPVETLRSVIRSMVMVSATHSEVAKLLMREGSEDGPRLNYLLERLLQSQGRLIPLLLEVQKLGYLKQFDPPMFLMSLLVMGDGPLALPALVKAMTGHDVQSPTFLERHIATVIETLLPRR</sequence>
<keyword evidence="1" id="KW-0805">Transcription regulation</keyword>
<dbReference type="Proteomes" id="UP001589733">
    <property type="component" value="Unassembled WGS sequence"/>
</dbReference>
<feature type="domain" description="HTH tetR-type" evidence="6">
    <location>
        <begin position="28"/>
        <end position="88"/>
    </location>
</feature>